<keyword evidence="3" id="KW-1185">Reference proteome</keyword>
<gene>
    <name evidence="2" type="ORF">HK099_002149</name>
</gene>
<protein>
    <submittedName>
        <fullName evidence="2">Uncharacterized protein</fullName>
    </submittedName>
</protein>
<feature type="compositionally biased region" description="Basic and acidic residues" evidence="1">
    <location>
        <begin position="145"/>
        <end position="155"/>
    </location>
</feature>
<feature type="region of interest" description="Disordered" evidence="1">
    <location>
        <begin position="183"/>
        <end position="234"/>
    </location>
</feature>
<comment type="caution">
    <text evidence="2">The sequence shown here is derived from an EMBL/GenBank/DDBJ whole genome shotgun (WGS) entry which is preliminary data.</text>
</comment>
<accession>A0AAD5XRR0</accession>
<dbReference type="AlphaFoldDB" id="A0AAD5XRR0"/>
<sequence>AAAATVVTSATTLAVSALPTSVIPLPTSASLNIFTPSSIQQSLPTTSTSLPLPSTLSQASNLSSSEPNIFMKNLPVILVVIIALIIRKKQEQNLYPFLENRRHFSERFPKTATLIRNMSTRRTNTKREDENNQKNRGMTVTGTLDYKRGGKYRDSNNIDEESLIEGVEASGKDAALVEINTNNPRDRISNGYSFQVVDEPSSSDEISEEEIIEKPVTPPPAPPPVKKKLQKQAL</sequence>
<name>A0AAD5XRR0_9FUNG</name>
<organism evidence="2 3">
    <name type="scientific">Clydaea vesicula</name>
    <dbReference type="NCBI Taxonomy" id="447962"/>
    <lineage>
        <taxon>Eukaryota</taxon>
        <taxon>Fungi</taxon>
        <taxon>Fungi incertae sedis</taxon>
        <taxon>Chytridiomycota</taxon>
        <taxon>Chytridiomycota incertae sedis</taxon>
        <taxon>Chytridiomycetes</taxon>
        <taxon>Lobulomycetales</taxon>
        <taxon>Lobulomycetaceae</taxon>
        <taxon>Clydaea</taxon>
    </lineage>
</organism>
<reference evidence="2" key="1">
    <citation type="submission" date="2020-05" db="EMBL/GenBank/DDBJ databases">
        <title>Phylogenomic resolution of chytrid fungi.</title>
        <authorList>
            <person name="Stajich J.E."/>
            <person name="Amses K."/>
            <person name="Simmons R."/>
            <person name="Seto K."/>
            <person name="Myers J."/>
            <person name="Bonds A."/>
            <person name="Quandt C.A."/>
            <person name="Barry K."/>
            <person name="Liu P."/>
            <person name="Grigoriev I."/>
            <person name="Longcore J.E."/>
            <person name="James T.Y."/>
        </authorList>
    </citation>
    <scope>NUCLEOTIDE SEQUENCE</scope>
    <source>
        <strain evidence="2">JEL0476</strain>
    </source>
</reference>
<dbReference type="Proteomes" id="UP001211065">
    <property type="component" value="Unassembled WGS sequence"/>
</dbReference>
<feature type="non-terminal residue" evidence="2">
    <location>
        <position position="1"/>
    </location>
</feature>
<proteinExistence type="predicted"/>
<feature type="compositionally biased region" description="Basic residues" evidence="1">
    <location>
        <begin position="225"/>
        <end position="234"/>
    </location>
</feature>
<feature type="region of interest" description="Disordered" evidence="1">
    <location>
        <begin position="121"/>
        <end position="155"/>
    </location>
</feature>
<evidence type="ECO:0000256" key="1">
    <source>
        <dbReference type="SAM" id="MobiDB-lite"/>
    </source>
</evidence>
<dbReference type="EMBL" id="JADGJW010001698">
    <property type="protein sequence ID" value="KAJ3201620.1"/>
    <property type="molecule type" value="Genomic_DNA"/>
</dbReference>
<evidence type="ECO:0000313" key="3">
    <source>
        <dbReference type="Proteomes" id="UP001211065"/>
    </source>
</evidence>
<evidence type="ECO:0000313" key="2">
    <source>
        <dbReference type="EMBL" id="KAJ3201620.1"/>
    </source>
</evidence>
<feature type="compositionally biased region" description="Acidic residues" evidence="1">
    <location>
        <begin position="201"/>
        <end position="211"/>
    </location>
</feature>